<comment type="caution">
    <text evidence="7">The sequence shown here is derived from an EMBL/GenBank/DDBJ whole genome shotgun (WGS) entry which is preliminary data.</text>
</comment>
<evidence type="ECO:0000313" key="8">
    <source>
        <dbReference type="Proteomes" id="UP000633943"/>
    </source>
</evidence>
<dbReference type="Proteomes" id="UP000633943">
    <property type="component" value="Unassembled WGS sequence"/>
</dbReference>
<dbReference type="EMBL" id="WTVP01000055">
    <property type="protein sequence ID" value="NMG17008.1"/>
    <property type="molecule type" value="Genomic_DNA"/>
</dbReference>
<keyword evidence="4 5" id="KW-0378">Hydrolase</keyword>
<gene>
    <name evidence="5" type="primary">bioH</name>
    <name evidence="7" type="ORF">GPA24_15985</name>
</gene>
<comment type="catalytic activity">
    <reaction evidence="5">
        <text>6-carboxyhexanoyl-[ACP] methyl ester + H2O = 6-carboxyhexanoyl-[ACP] + methanol + H(+)</text>
        <dbReference type="Rhea" id="RHEA:42700"/>
        <dbReference type="Rhea" id="RHEA-COMP:9955"/>
        <dbReference type="Rhea" id="RHEA-COMP:10186"/>
        <dbReference type="ChEBI" id="CHEBI:15377"/>
        <dbReference type="ChEBI" id="CHEBI:15378"/>
        <dbReference type="ChEBI" id="CHEBI:17790"/>
        <dbReference type="ChEBI" id="CHEBI:78846"/>
        <dbReference type="ChEBI" id="CHEBI:82735"/>
        <dbReference type="EC" id="3.1.1.85"/>
    </reaction>
</comment>
<evidence type="ECO:0000256" key="2">
    <source>
        <dbReference type="ARBA" id="ARBA00022490"/>
    </source>
</evidence>
<feature type="active site" evidence="5">
    <location>
        <position position="202"/>
    </location>
</feature>
<comment type="function">
    <text evidence="5">The physiological role of BioH is to remove the methyl group introduced by BioC when the pimeloyl moiety is complete. It allows to synthesize pimeloyl-ACP via the fatty acid synthetic pathway through the hydrolysis of the ester bonds of pimeloyl-ACP esters.</text>
</comment>
<comment type="subunit">
    <text evidence="5">Monomer.</text>
</comment>
<name>A0ABX1NY95_9RHOO</name>
<dbReference type="SUPFAM" id="SSF53474">
    <property type="entry name" value="alpha/beta-Hydrolases"/>
    <property type="match status" value="1"/>
</dbReference>
<feature type="binding site" evidence="5">
    <location>
        <position position="230"/>
    </location>
    <ligand>
        <name>substrate</name>
    </ligand>
</feature>
<dbReference type="InterPro" id="IPR050266">
    <property type="entry name" value="AB_hydrolase_sf"/>
</dbReference>
<dbReference type="Gene3D" id="3.40.50.1820">
    <property type="entry name" value="alpha/beta hydrolase"/>
    <property type="match status" value="1"/>
</dbReference>
<comment type="subcellular location">
    <subcellularLocation>
        <location evidence="5">Cytoplasm</location>
    </subcellularLocation>
</comment>
<dbReference type="PANTHER" id="PTHR43798">
    <property type="entry name" value="MONOACYLGLYCEROL LIPASE"/>
    <property type="match status" value="1"/>
</dbReference>
<feature type="domain" description="AB hydrolase-1" evidence="6">
    <location>
        <begin position="6"/>
        <end position="242"/>
    </location>
</feature>
<feature type="active site" description="Nucleophile" evidence="5">
    <location>
        <position position="71"/>
    </location>
</feature>
<evidence type="ECO:0000256" key="5">
    <source>
        <dbReference type="HAMAP-Rule" id="MF_01260"/>
    </source>
</evidence>
<dbReference type="InterPro" id="IPR010076">
    <property type="entry name" value="BioH"/>
</dbReference>
<organism evidence="7 8">
    <name type="scientific">Aromatoleum bremense</name>
    <dbReference type="NCBI Taxonomy" id="76115"/>
    <lineage>
        <taxon>Bacteria</taxon>
        <taxon>Pseudomonadati</taxon>
        <taxon>Pseudomonadota</taxon>
        <taxon>Betaproteobacteria</taxon>
        <taxon>Rhodocyclales</taxon>
        <taxon>Rhodocyclaceae</taxon>
        <taxon>Aromatoleum</taxon>
    </lineage>
</organism>
<keyword evidence="1 5" id="KW-0719">Serine esterase</keyword>
<reference evidence="7 8" key="1">
    <citation type="submission" date="2019-12" db="EMBL/GenBank/DDBJ databases">
        <title>Comparative genomics gives insights into the taxonomy of the Azoarcus-Aromatoleum group and reveals separate origins of nif in the plant-associated Azoarcus and non-plant-associated Aromatoleum sub-groups.</title>
        <authorList>
            <person name="Lafos M."/>
            <person name="Maluk M."/>
            <person name="Batista M."/>
            <person name="Junghare M."/>
            <person name="Carmona M."/>
            <person name="Faoro H."/>
            <person name="Cruz L.M."/>
            <person name="Battistoni F."/>
            <person name="De Souza E."/>
            <person name="Pedrosa F."/>
            <person name="Chen W.-M."/>
            <person name="Poole P.S."/>
            <person name="Dixon R.A."/>
            <person name="James E.K."/>
        </authorList>
    </citation>
    <scope>NUCLEOTIDE SEQUENCE [LARGE SCALE GENOMIC DNA]</scope>
    <source>
        <strain evidence="7 8">PbN1</strain>
    </source>
</reference>
<sequence length="250" mass="26446">MSRPDLVLLHGWGLGPQVWTALTPHLPGGLRVRTPALPGHGGAPARGTTLEAWGDALLPELPDGAVVCGWSLGGLVALDLAQRYPRKVARLVLIDTSPCFVTRPENTAAPWPHGLAASTVAGFIDDFAHDPAATLRRFVALQALGDARRRTVASMLNAALADIEQCDPAALGAGLELLADTDRRAVLDDVRQPVQLIHGAGDALMPIAAAEWLATRLPDARLARFDDCGHAPFLSRPEDCAALIEDVVRG</sequence>
<protein>
    <recommendedName>
        <fullName evidence="5">Pimeloyl-[acyl-carrier protein] methyl ester esterase</fullName>
        <ecNumber evidence="5">3.1.1.85</ecNumber>
    </recommendedName>
    <alternativeName>
        <fullName evidence="5">Biotin synthesis protein BioH</fullName>
    </alternativeName>
    <alternativeName>
        <fullName evidence="5">Carboxylesterase BioH</fullName>
    </alternativeName>
</protein>
<dbReference type="EC" id="3.1.1.85" evidence="5"/>
<proteinExistence type="inferred from homology"/>
<feature type="binding site" evidence="5">
    <location>
        <begin position="138"/>
        <end position="142"/>
    </location>
    <ligand>
        <name>substrate</name>
    </ligand>
</feature>
<dbReference type="RefSeq" id="WP_169203557.1">
    <property type="nucleotide sequence ID" value="NZ_CP059467.1"/>
</dbReference>
<evidence type="ECO:0000256" key="3">
    <source>
        <dbReference type="ARBA" id="ARBA00022756"/>
    </source>
</evidence>
<evidence type="ECO:0000259" key="6">
    <source>
        <dbReference type="Pfam" id="PF12697"/>
    </source>
</evidence>
<accession>A0ABX1NY95</accession>
<feature type="binding site" evidence="5">
    <location>
        <position position="12"/>
    </location>
    <ligand>
        <name>substrate</name>
    </ligand>
</feature>
<dbReference type="InterPro" id="IPR000073">
    <property type="entry name" value="AB_hydrolase_1"/>
</dbReference>
<evidence type="ECO:0000256" key="1">
    <source>
        <dbReference type="ARBA" id="ARBA00022487"/>
    </source>
</evidence>
<keyword evidence="2 5" id="KW-0963">Cytoplasm</keyword>
<dbReference type="InterPro" id="IPR029058">
    <property type="entry name" value="AB_hydrolase_fold"/>
</dbReference>
<dbReference type="PANTHER" id="PTHR43798:SF31">
    <property type="entry name" value="AB HYDROLASE SUPERFAMILY PROTEIN YCLE"/>
    <property type="match status" value="1"/>
</dbReference>
<dbReference type="Pfam" id="PF12697">
    <property type="entry name" value="Abhydrolase_6"/>
    <property type="match status" value="1"/>
</dbReference>
<dbReference type="HAMAP" id="MF_01260">
    <property type="entry name" value="Carboxylester"/>
    <property type="match status" value="1"/>
</dbReference>
<feature type="binding site" evidence="5">
    <location>
        <begin position="71"/>
        <end position="72"/>
    </location>
    <ligand>
        <name>substrate</name>
    </ligand>
</feature>
<comment type="similarity">
    <text evidence="5">Belongs to the AB hydrolase superfamily. Carboxylesterase BioH family.</text>
</comment>
<comment type="pathway">
    <text evidence="5">Cofactor biosynthesis; biotin biosynthesis.</text>
</comment>
<evidence type="ECO:0000313" key="7">
    <source>
        <dbReference type="EMBL" id="NMG17008.1"/>
    </source>
</evidence>
<keyword evidence="8" id="KW-1185">Reference proteome</keyword>
<dbReference type="GO" id="GO:0016787">
    <property type="term" value="F:hydrolase activity"/>
    <property type="evidence" value="ECO:0007669"/>
    <property type="project" value="UniProtKB-KW"/>
</dbReference>
<evidence type="ECO:0000256" key="4">
    <source>
        <dbReference type="ARBA" id="ARBA00022801"/>
    </source>
</evidence>
<keyword evidence="3 5" id="KW-0093">Biotin biosynthesis</keyword>
<feature type="active site" evidence="5">
    <location>
        <position position="230"/>
    </location>
</feature>